<feature type="compositionally biased region" description="Pro residues" evidence="1">
    <location>
        <begin position="273"/>
        <end position="292"/>
    </location>
</feature>
<dbReference type="EMBL" id="JACHGY010000001">
    <property type="protein sequence ID" value="MBB6431428.1"/>
    <property type="molecule type" value="Genomic_DNA"/>
</dbReference>
<dbReference type="Proteomes" id="UP000541810">
    <property type="component" value="Unassembled WGS sequence"/>
</dbReference>
<sequence>MTDSDSHHDSPEESPATDTAEPTPASQAPVETPVAVNKNGDEPKPKKPKVVLCPYCGHAQQQSDRCSDCGGLFEPLSRRATQIAMGPWYIRNKNSPFRPGCSYEVLVKMIEAGGVGPMTVLRGPTTRQFWSVARNVPGIAHMLGYCHACGAHVDKDADLKNCPSCDAVFRSVKQRNELGLQFPNRRAAEAAQRSLNRLLGIAPAEADGEVPETTAEDAESMSEDQDQVVAAAAAAGDQAPESIFEQDAGTPAIAAADDQQRDLISDLLGDTVPTPPSAPAPPPDPAPLPDAPPQRAETPAPLTASTPDEPHPAALPPRREINWLVVLLVALNVLVAAAVIAFVATRSGEG</sequence>
<evidence type="ECO:0000313" key="4">
    <source>
        <dbReference type="Proteomes" id="UP000541810"/>
    </source>
</evidence>
<feature type="compositionally biased region" description="Acidic residues" evidence="1">
    <location>
        <begin position="206"/>
        <end position="226"/>
    </location>
</feature>
<keyword evidence="2" id="KW-0472">Membrane</keyword>
<keyword evidence="2" id="KW-0812">Transmembrane</keyword>
<protein>
    <submittedName>
        <fullName evidence="3">DNA-directed RNA polymerase subunit RPC12/RpoP</fullName>
    </submittedName>
</protein>
<comment type="caution">
    <text evidence="3">The sequence shown here is derived from an EMBL/GenBank/DDBJ whole genome shotgun (WGS) entry which is preliminary data.</text>
</comment>
<feature type="compositionally biased region" description="Low complexity" evidence="1">
    <location>
        <begin position="227"/>
        <end position="239"/>
    </location>
</feature>
<dbReference type="RefSeq" id="WP_184678894.1">
    <property type="nucleotide sequence ID" value="NZ_JACHGY010000001.1"/>
</dbReference>
<feature type="transmembrane region" description="Helical" evidence="2">
    <location>
        <begin position="321"/>
        <end position="344"/>
    </location>
</feature>
<feature type="region of interest" description="Disordered" evidence="1">
    <location>
        <begin position="200"/>
        <end position="239"/>
    </location>
</feature>
<reference evidence="3 4" key="1">
    <citation type="submission" date="2020-08" db="EMBL/GenBank/DDBJ databases">
        <title>Genomic Encyclopedia of Type Strains, Phase IV (KMG-IV): sequencing the most valuable type-strain genomes for metagenomic binning, comparative biology and taxonomic classification.</title>
        <authorList>
            <person name="Goeker M."/>
        </authorList>
    </citation>
    <scope>NUCLEOTIDE SEQUENCE [LARGE SCALE GENOMIC DNA]</scope>
    <source>
        <strain evidence="3 4">DSM 103725</strain>
    </source>
</reference>
<feature type="compositionally biased region" description="Basic and acidic residues" evidence="1">
    <location>
        <begin position="1"/>
        <end position="11"/>
    </location>
</feature>
<feature type="region of interest" description="Disordered" evidence="1">
    <location>
        <begin position="1"/>
        <end position="44"/>
    </location>
</feature>
<keyword evidence="2" id="KW-1133">Transmembrane helix</keyword>
<organism evidence="3 4">
    <name type="scientific">Algisphaera agarilytica</name>
    <dbReference type="NCBI Taxonomy" id="1385975"/>
    <lineage>
        <taxon>Bacteria</taxon>
        <taxon>Pseudomonadati</taxon>
        <taxon>Planctomycetota</taxon>
        <taxon>Phycisphaerae</taxon>
        <taxon>Phycisphaerales</taxon>
        <taxon>Phycisphaeraceae</taxon>
        <taxon>Algisphaera</taxon>
    </lineage>
</organism>
<dbReference type="GO" id="GO:0000428">
    <property type="term" value="C:DNA-directed RNA polymerase complex"/>
    <property type="evidence" value="ECO:0007669"/>
    <property type="project" value="UniProtKB-KW"/>
</dbReference>
<dbReference type="AlphaFoldDB" id="A0A7X0H969"/>
<keyword evidence="3" id="KW-0804">Transcription</keyword>
<proteinExistence type="predicted"/>
<gene>
    <name evidence="3" type="ORF">HNQ40_003234</name>
</gene>
<accession>A0A7X0H969</accession>
<feature type="region of interest" description="Disordered" evidence="1">
    <location>
        <begin position="267"/>
        <end position="314"/>
    </location>
</feature>
<keyword evidence="3" id="KW-0240">DNA-directed RNA polymerase</keyword>
<evidence type="ECO:0000256" key="1">
    <source>
        <dbReference type="SAM" id="MobiDB-lite"/>
    </source>
</evidence>
<name>A0A7X0H969_9BACT</name>
<keyword evidence="4" id="KW-1185">Reference proteome</keyword>
<evidence type="ECO:0000256" key="2">
    <source>
        <dbReference type="SAM" id="Phobius"/>
    </source>
</evidence>
<evidence type="ECO:0000313" key="3">
    <source>
        <dbReference type="EMBL" id="MBB6431428.1"/>
    </source>
</evidence>